<organism evidence="6 7">
    <name type="scientific">Kosmotoga arenicorallina S304</name>
    <dbReference type="NCBI Taxonomy" id="1453497"/>
    <lineage>
        <taxon>Bacteria</taxon>
        <taxon>Thermotogati</taxon>
        <taxon>Thermotogota</taxon>
        <taxon>Thermotogae</taxon>
        <taxon>Kosmotogales</taxon>
        <taxon>Kosmotogaceae</taxon>
        <taxon>Kosmotoga</taxon>
    </lineage>
</organism>
<dbReference type="PATRIC" id="fig|1453497.3.peg.429"/>
<evidence type="ECO:0000259" key="5">
    <source>
        <dbReference type="Pfam" id="PF22780"/>
    </source>
</evidence>
<comment type="cofactor">
    <cofactor evidence="1">
        <name>FAD</name>
        <dbReference type="ChEBI" id="CHEBI:57692"/>
    </cofactor>
</comment>
<evidence type="ECO:0008006" key="8">
    <source>
        <dbReference type="Google" id="ProtNLM"/>
    </source>
</evidence>
<dbReference type="InterPro" id="IPR036188">
    <property type="entry name" value="FAD/NAD-bd_sf"/>
</dbReference>
<dbReference type="Gene3D" id="1.10.8.260">
    <property type="entry name" value="HI0933 insert domain-like"/>
    <property type="match status" value="1"/>
</dbReference>
<dbReference type="Pfam" id="PF03486">
    <property type="entry name" value="HI0933_like"/>
    <property type="match status" value="1"/>
</dbReference>
<dbReference type="InterPro" id="IPR057661">
    <property type="entry name" value="RsdA/BaiN/AoA(So)_Rossmann"/>
</dbReference>
<dbReference type="Proteomes" id="UP000077339">
    <property type="component" value="Unassembled WGS sequence"/>
</dbReference>
<dbReference type="RefSeq" id="WP_068348218.1">
    <property type="nucleotide sequence ID" value="NZ_JFHK01000019.1"/>
</dbReference>
<dbReference type="PROSITE" id="PS51257">
    <property type="entry name" value="PROKAR_LIPOPROTEIN"/>
    <property type="match status" value="1"/>
</dbReference>
<evidence type="ECO:0000313" key="6">
    <source>
        <dbReference type="EMBL" id="OAA29343.1"/>
    </source>
</evidence>
<dbReference type="STRING" id="1453497.AT15_02155"/>
<evidence type="ECO:0000259" key="4">
    <source>
        <dbReference type="Pfam" id="PF03486"/>
    </source>
</evidence>
<feature type="domain" description="RsdA/BaiN/AoA(So)-like Rossmann fold-like" evidence="4">
    <location>
        <begin position="5"/>
        <end position="396"/>
    </location>
</feature>
<dbReference type="PANTHER" id="PTHR42887:SF2">
    <property type="entry name" value="OS12G0638800 PROTEIN"/>
    <property type="match status" value="1"/>
</dbReference>
<evidence type="ECO:0000256" key="3">
    <source>
        <dbReference type="ARBA" id="ARBA00022827"/>
    </source>
</evidence>
<dbReference type="Pfam" id="PF22780">
    <property type="entry name" value="HI0933_like_1st"/>
    <property type="match status" value="1"/>
</dbReference>
<keyword evidence="2" id="KW-0285">Flavoprotein</keyword>
<keyword evidence="3" id="KW-0274">FAD</keyword>
<dbReference type="AlphaFoldDB" id="A0A176JZ80"/>
<evidence type="ECO:0000313" key="7">
    <source>
        <dbReference type="Proteomes" id="UP000077339"/>
    </source>
</evidence>
<sequence length="405" mass="44866">MQRYDLIIIGAGPAGLFAAISAASCNLSVLVLEKKENPGKKLLISGSGKCNFTHTGTPEELILHYYEGNRFVKPAIYAFDNKSLIEYFRKMGIPSVVTENGKVFPATFRASDVLNALVENTKRRGAKIRERCPVIGVKKSAEGFVVKTTTGIYESRTLLIATGGKSYPWTGSEGDGYLIAETLGHDIVNPEPALTPLFVEGFPLRNLSGLSFKSARVSLLRDGKKVIERTEPLLITHKGFSGPAILHLSRDAQRGDEILVNFLDVASEELENCLLDQKHKLVRRRLREFGYPLSLIDKAMQICKVLPKRKLSELPKAKRKCLIKTLTAYRERINKAGFQLAMVTKGGISLREVNPKTMESRKIRGLYFAGEVLNIDGETGGYNIQFAFSSAYLAVKAICHHLYSL</sequence>
<dbReference type="InterPro" id="IPR055178">
    <property type="entry name" value="RsdA/BaiN/AoA(So)-like_dom"/>
</dbReference>
<dbReference type="SUPFAM" id="SSF160996">
    <property type="entry name" value="HI0933 insert domain-like"/>
    <property type="match status" value="1"/>
</dbReference>
<dbReference type="InterPro" id="IPR023166">
    <property type="entry name" value="BaiN-like_dom_sf"/>
</dbReference>
<dbReference type="Gene3D" id="3.50.50.60">
    <property type="entry name" value="FAD/NAD(P)-binding domain"/>
    <property type="match status" value="1"/>
</dbReference>
<dbReference type="Gene3D" id="2.40.30.10">
    <property type="entry name" value="Translation factors"/>
    <property type="match status" value="1"/>
</dbReference>
<dbReference type="EMBL" id="JFHK01000019">
    <property type="protein sequence ID" value="OAA29343.1"/>
    <property type="molecule type" value="Genomic_DNA"/>
</dbReference>
<accession>A0A176JZ80</accession>
<gene>
    <name evidence="6" type="ORF">AT15_02155</name>
</gene>
<comment type="caution">
    <text evidence="6">The sequence shown here is derived from an EMBL/GenBank/DDBJ whole genome shotgun (WGS) entry which is preliminary data.</text>
</comment>
<dbReference type="SUPFAM" id="SSF51905">
    <property type="entry name" value="FAD/NAD(P)-binding domain"/>
    <property type="match status" value="1"/>
</dbReference>
<proteinExistence type="predicted"/>
<keyword evidence="7" id="KW-1185">Reference proteome</keyword>
<dbReference type="PRINTS" id="PR00368">
    <property type="entry name" value="FADPNR"/>
</dbReference>
<reference evidence="6 7" key="1">
    <citation type="submission" date="2014-02" db="EMBL/GenBank/DDBJ databases">
        <title>Kosmotoga genome sequencing.</title>
        <authorList>
            <person name="Pollo S.M."/>
            <person name="Charchuk R."/>
            <person name="Nesbo C.L."/>
        </authorList>
    </citation>
    <scope>NUCLEOTIDE SEQUENCE [LARGE SCALE GENOMIC DNA]</scope>
    <source>
        <strain evidence="6 7">S304</strain>
    </source>
</reference>
<feature type="domain" description="RsdA/BaiN/AoA(So)-like insert" evidence="5">
    <location>
        <begin position="192"/>
        <end position="335"/>
    </location>
</feature>
<protein>
    <recommendedName>
        <fullName evidence="8">Flavoprotein</fullName>
    </recommendedName>
</protein>
<evidence type="ECO:0000256" key="1">
    <source>
        <dbReference type="ARBA" id="ARBA00001974"/>
    </source>
</evidence>
<dbReference type="PANTHER" id="PTHR42887">
    <property type="entry name" value="OS12G0638800 PROTEIN"/>
    <property type="match status" value="1"/>
</dbReference>
<dbReference type="OrthoDB" id="9773233at2"/>
<dbReference type="InterPro" id="IPR004792">
    <property type="entry name" value="BaiN-like"/>
</dbReference>
<evidence type="ECO:0000256" key="2">
    <source>
        <dbReference type="ARBA" id="ARBA00022630"/>
    </source>
</evidence>
<name>A0A176JZ80_9BACT</name>
<dbReference type="PRINTS" id="PR00411">
    <property type="entry name" value="PNDRDTASEI"/>
</dbReference>
<dbReference type="NCBIfam" id="TIGR00275">
    <property type="entry name" value="aminoacetone oxidase family FAD-binding enzyme"/>
    <property type="match status" value="1"/>
</dbReference>